<organism evidence="1 2">
    <name type="scientific">Ladona fulva</name>
    <name type="common">Scarce chaser dragonfly</name>
    <name type="synonym">Libellula fulva</name>
    <dbReference type="NCBI Taxonomy" id="123851"/>
    <lineage>
        <taxon>Eukaryota</taxon>
        <taxon>Metazoa</taxon>
        <taxon>Ecdysozoa</taxon>
        <taxon>Arthropoda</taxon>
        <taxon>Hexapoda</taxon>
        <taxon>Insecta</taxon>
        <taxon>Pterygota</taxon>
        <taxon>Palaeoptera</taxon>
        <taxon>Odonata</taxon>
        <taxon>Epiprocta</taxon>
        <taxon>Anisoptera</taxon>
        <taxon>Libelluloidea</taxon>
        <taxon>Libellulidae</taxon>
        <taxon>Ladona</taxon>
    </lineage>
</organism>
<name>A0A8K0JU33_LADFU</name>
<dbReference type="EMBL" id="KZ308129">
    <property type="protein sequence ID" value="KAG8222324.1"/>
    <property type="molecule type" value="Genomic_DNA"/>
</dbReference>
<comment type="caution">
    <text evidence="1">The sequence shown here is derived from an EMBL/GenBank/DDBJ whole genome shotgun (WGS) entry which is preliminary data.</text>
</comment>
<gene>
    <name evidence="1" type="ORF">J437_LFUL001866</name>
</gene>
<keyword evidence="2" id="KW-1185">Reference proteome</keyword>
<accession>A0A8K0JU33</accession>
<dbReference type="AlphaFoldDB" id="A0A8K0JU33"/>
<dbReference type="Proteomes" id="UP000792457">
    <property type="component" value="Unassembled WGS sequence"/>
</dbReference>
<proteinExistence type="predicted"/>
<reference evidence="1" key="1">
    <citation type="submission" date="2013-04" db="EMBL/GenBank/DDBJ databases">
        <authorList>
            <person name="Qu J."/>
            <person name="Murali S.C."/>
            <person name="Bandaranaike D."/>
            <person name="Bellair M."/>
            <person name="Blankenburg K."/>
            <person name="Chao H."/>
            <person name="Dinh H."/>
            <person name="Doddapaneni H."/>
            <person name="Downs B."/>
            <person name="Dugan-Rocha S."/>
            <person name="Elkadiri S."/>
            <person name="Gnanaolivu R.D."/>
            <person name="Hernandez B."/>
            <person name="Javaid M."/>
            <person name="Jayaseelan J.C."/>
            <person name="Lee S."/>
            <person name="Li M."/>
            <person name="Ming W."/>
            <person name="Munidasa M."/>
            <person name="Muniz J."/>
            <person name="Nguyen L."/>
            <person name="Ongeri F."/>
            <person name="Osuji N."/>
            <person name="Pu L.-L."/>
            <person name="Puazo M."/>
            <person name="Qu C."/>
            <person name="Quiroz J."/>
            <person name="Raj R."/>
            <person name="Weissenberger G."/>
            <person name="Xin Y."/>
            <person name="Zou X."/>
            <person name="Han Y."/>
            <person name="Richards S."/>
            <person name="Worley K."/>
            <person name="Muzny D."/>
            <person name="Gibbs R."/>
        </authorList>
    </citation>
    <scope>NUCLEOTIDE SEQUENCE</scope>
    <source>
        <strain evidence="1">Sampled in the wild</strain>
    </source>
</reference>
<evidence type="ECO:0000313" key="1">
    <source>
        <dbReference type="EMBL" id="KAG8222324.1"/>
    </source>
</evidence>
<dbReference type="OrthoDB" id="67296at2759"/>
<evidence type="ECO:0000313" key="2">
    <source>
        <dbReference type="Proteomes" id="UP000792457"/>
    </source>
</evidence>
<reference evidence="1" key="2">
    <citation type="submission" date="2017-10" db="EMBL/GenBank/DDBJ databases">
        <title>Ladona fulva Genome sequencing and assembly.</title>
        <authorList>
            <person name="Murali S."/>
            <person name="Richards S."/>
            <person name="Bandaranaike D."/>
            <person name="Bellair M."/>
            <person name="Blankenburg K."/>
            <person name="Chao H."/>
            <person name="Dinh H."/>
            <person name="Doddapaneni H."/>
            <person name="Dugan-Rocha S."/>
            <person name="Elkadiri S."/>
            <person name="Gnanaolivu R."/>
            <person name="Hernandez B."/>
            <person name="Skinner E."/>
            <person name="Javaid M."/>
            <person name="Lee S."/>
            <person name="Li M."/>
            <person name="Ming W."/>
            <person name="Munidasa M."/>
            <person name="Muniz J."/>
            <person name="Nguyen L."/>
            <person name="Hughes D."/>
            <person name="Osuji N."/>
            <person name="Pu L.-L."/>
            <person name="Puazo M."/>
            <person name="Qu C."/>
            <person name="Quiroz J."/>
            <person name="Raj R."/>
            <person name="Weissenberger G."/>
            <person name="Xin Y."/>
            <person name="Zou X."/>
            <person name="Han Y."/>
            <person name="Worley K."/>
            <person name="Muzny D."/>
            <person name="Gibbs R."/>
        </authorList>
    </citation>
    <scope>NUCLEOTIDE SEQUENCE</scope>
    <source>
        <strain evidence="1">Sampled in the wild</strain>
    </source>
</reference>
<protein>
    <submittedName>
        <fullName evidence="1">Uncharacterized protein</fullName>
    </submittedName>
</protein>
<sequence length="206" mass="23014">MEGKLPPPIHGATFPSSSGLSQIQFLYLPRWQDLLQHLFSLHCHALVPRAIILQGLDQYCSRKLDGQVENKHEVDEGESSHVALLCAALLDALSVCSIRNANQETFCICTYEEGFRESDNHPSLFNPLSVFFDNIWFMRPAPSTCSEGKSALVCSRSCNCQLVSIEKVLHPCKELQNGSNLEFLCKSSAIFLQKVQEMVKSLCLLP</sequence>